<dbReference type="InterPro" id="IPR029033">
    <property type="entry name" value="His_PPase_superfam"/>
</dbReference>
<dbReference type="AlphaFoldDB" id="A0A418Y3S4"/>
<name>A0A418Y3S4_9GAMM</name>
<keyword evidence="2" id="KW-1185">Reference proteome</keyword>
<dbReference type="InterPro" id="IPR004449">
    <property type="entry name" value="SixA"/>
</dbReference>
<dbReference type="CDD" id="cd07067">
    <property type="entry name" value="HP_PGM_like"/>
    <property type="match status" value="1"/>
</dbReference>
<reference evidence="1 2" key="1">
    <citation type="submission" date="2018-09" db="EMBL/GenBank/DDBJ databases">
        <title>Alcanivorax profundi sp. nov., isolated from 1000 m-depth seawater of the Mariana Trench.</title>
        <authorList>
            <person name="Liu J."/>
        </authorList>
    </citation>
    <scope>NUCLEOTIDE SEQUENCE [LARGE SCALE GENOMIC DNA]</scope>
    <source>
        <strain evidence="1 2">MTEO17</strain>
    </source>
</reference>
<dbReference type="RefSeq" id="WP_022986631.1">
    <property type="nucleotide sequence ID" value="NZ_CAXGPP010000022.1"/>
</dbReference>
<dbReference type="Gene3D" id="3.40.50.1240">
    <property type="entry name" value="Phosphoglycerate mutase-like"/>
    <property type="match status" value="1"/>
</dbReference>
<sequence length="158" mass="17107">MKLFISRHGQAVAMAPSDDLRPLTDSGRVALLAHWQQMRESGIVVSALVASPYVRAQQTADCIDQVYGGLARQECDSLVPEASPQALFDWLLANPPRENTVLVSHMPFVAQLTALWTGHTSRIGFSVGTVACLDMDVAAADGARLMWLRSPGESMASR</sequence>
<dbReference type="EMBL" id="QYYA01000001">
    <property type="protein sequence ID" value="RJG20189.1"/>
    <property type="molecule type" value="Genomic_DNA"/>
</dbReference>
<dbReference type="NCBIfam" id="TIGR00249">
    <property type="entry name" value="sixA"/>
    <property type="match status" value="1"/>
</dbReference>
<proteinExistence type="predicted"/>
<dbReference type="OrthoDB" id="280692at2"/>
<protein>
    <submittedName>
        <fullName evidence="1">Phosphohistidine phosphatase SixA</fullName>
    </submittedName>
</protein>
<dbReference type="Proteomes" id="UP000283734">
    <property type="component" value="Unassembled WGS sequence"/>
</dbReference>
<gene>
    <name evidence="1" type="primary">sixA</name>
    <name evidence="1" type="ORF">D4A39_05060</name>
</gene>
<dbReference type="SUPFAM" id="SSF53254">
    <property type="entry name" value="Phosphoglycerate mutase-like"/>
    <property type="match status" value="1"/>
</dbReference>
<dbReference type="GO" id="GO:0005737">
    <property type="term" value="C:cytoplasm"/>
    <property type="evidence" value="ECO:0007669"/>
    <property type="project" value="InterPro"/>
</dbReference>
<evidence type="ECO:0000313" key="1">
    <source>
        <dbReference type="EMBL" id="RJG20189.1"/>
    </source>
</evidence>
<dbReference type="GO" id="GO:0101006">
    <property type="term" value="F:protein histidine phosphatase activity"/>
    <property type="evidence" value="ECO:0007669"/>
    <property type="project" value="InterPro"/>
</dbReference>
<organism evidence="1 2">
    <name type="scientific">Alcanivorax profundi</name>
    <dbReference type="NCBI Taxonomy" id="2338368"/>
    <lineage>
        <taxon>Bacteria</taxon>
        <taxon>Pseudomonadati</taxon>
        <taxon>Pseudomonadota</taxon>
        <taxon>Gammaproteobacteria</taxon>
        <taxon>Oceanospirillales</taxon>
        <taxon>Alcanivoracaceae</taxon>
        <taxon>Alcanivorax</taxon>
    </lineage>
</organism>
<evidence type="ECO:0000313" key="2">
    <source>
        <dbReference type="Proteomes" id="UP000283734"/>
    </source>
</evidence>
<accession>A0A418Y3S4</accession>
<dbReference type="InterPro" id="IPR013078">
    <property type="entry name" value="His_Pase_superF_clade-1"/>
</dbReference>
<comment type="caution">
    <text evidence="1">The sequence shown here is derived from an EMBL/GenBank/DDBJ whole genome shotgun (WGS) entry which is preliminary data.</text>
</comment>